<dbReference type="GO" id="GO:0004198">
    <property type="term" value="F:calcium-dependent cysteine-type endopeptidase activity"/>
    <property type="evidence" value="ECO:0007669"/>
    <property type="project" value="InterPro"/>
</dbReference>
<comment type="caution">
    <text evidence="5">Lacks conserved residue(s) required for the propagation of feature annotation.</text>
</comment>
<evidence type="ECO:0000256" key="6">
    <source>
        <dbReference type="SAM" id="MobiDB-lite"/>
    </source>
</evidence>
<protein>
    <submittedName>
        <fullName evidence="9">Androglobin</fullName>
    </submittedName>
</protein>
<dbReference type="InterPro" id="IPR001300">
    <property type="entry name" value="Peptidase_C2_calpain_cat"/>
</dbReference>
<dbReference type="InterPro" id="IPR054093">
    <property type="entry name" value="Androglobin_II"/>
</dbReference>
<dbReference type="InterPro" id="IPR012292">
    <property type="entry name" value="Globin/Proto"/>
</dbReference>
<accession>A0A6I8P3R3</accession>
<evidence type="ECO:0000256" key="3">
    <source>
        <dbReference type="ARBA" id="ARBA00022723"/>
    </source>
</evidence>
<dbReference type="Pfam" id="PF00648">
    <property type="entry name" value="Peptidase_C2"/>
    <property type="match status" value="1"/>
</dbReference>
<dbReference type="GeneID" id="103169532"/>
<dbReference type="GO" id="GO:0020037">
    <property type="term" value="F:heme binding"/>
    <property type="evidence" value="ECO:0007669"/>
    <property type="project" value="InterPro"/>
</dbReference>
<dbReference type="Pfam" id="PF22070">
    <property type="entry name" value="Androglobin_V"/>
    <property type="match status" value="1"/>
</dbReference>
<keyword evidence="3" id="KW-0479">Metal-binding</keyword>
<evidence type="ECO:0000259" key="8">
    <source>
        <dbReference type="PROSITE" id="PS52042"/>
    </source>
</evidence>
<dbReference type="GO" id="GO:0007286">
    <property type="term" value="P:spermatid development"/>
    <property type="evidence" value="ECO:0000318"/>
    <property type="project" value="GO_Central"/>
</dbReference>
<dbReference type="PANTHER" id="PTHR46298:SF1">
    <property type="entry name" value="ANDROGLOBIN"/>
    <property type="match status" value="1"/>
</dbReference>
<feature type="region of interest" description="Disordered" evidence="6">
    <location>
        <begin position="327"/>
        <end position="369"/>
    </location>
</feature>
<reference evidence="9 10" key="1">
    <citation type="journal article" date="2008" name="Nature">
        <title>Genome analysis of the platypus reveals unique signatures of evolution.</title>
        <authorList>
            <person name="Warren W.C."/>
            <person name="Hillier L.W."/>
            <person name="Marshall Graves J.A."/>
            <person name="Birney E."/>
            <person name="Ponting C.P."/>
            <person name="Grutzner F."/>
            <person name="Belov K."/>
            <person name="Miller W."/>
            <person name="Clarke L."/>
            <person name="Chinwalla A.T."/>
            <person name="Yang S.P."/>
            <person name="Heger A."/>
            <person name="Locke D.P."/>
            <person name="Miethke P."/>
            <person name="Waters P.D."/>
            <person name="Veyrunes F."/>
            <person name="Fulton L."/>
            <person name="Fulton B."/>
            <person name="Graves T."/>
            <person name="Wallis J."/>
            <person name="Puente X.S."/>
            <person name="Lopez-Otin C."/>
            <person name="Ordonez G.R."/>
            <person name="Eichler E.E."/>
            <person name="Chen L."/>
            <person name="Cheng Z."/>
            <person name="Deakin J.E."/>
            <person name="Alsop A."/>
            <person name="Thompson K."/>
            <person name="Kirby P."/>
            <person name="Papenfuss A.T."/>
            <person name="Wakefield M.J."/>
            <person name="Olender T."/>
            <person name="Lancet D."/>
            <person name="Huttley G.A."/>
            <person name="Smit A.F."/>
            <person name="Pask A."/>
            <person name="Temple-Smith P."/>
            <person name="Batzer M.A."/>
            <person name="Walker J.A."/>
            <person name="Konkel M.K."/>
            <person name="Harris R.S."/>
            <person name="Whittington C.M."/>
            <person name="Wong E.S."/>
            <person name="Gemmell N.J."/>
            <person name="Buschiazzo E."/>
            <person name="Vargas Jentzsch I.M."/>
            <person name="Merkel A."/>
            <person name="Schmitz J."/>
            <person name="Zemann A."/>
            <person name="Churakov G."/>
            <person name="Kriegs J.O."/>
            <person name="Brosius J."/>
            <person name="Murchison E.P."/>
            <person name="Sachidanandam R."/>
            <person name="Smith C."/>
            <person name="Hannon G.J."/>
            <person name="Tsend-Ayush E."/>
            <person name="McMillan D."/>
            <person name="Attenborough R."/>
            <person name="Rens W."/>
            <person name="Ferguson-Smith M."/>
            <person name="Lefevre C.M."/>
            <person name="Sharp J.A."/>
            <person name="Nicholas K.R."/>
            <person name="Ray D.A."/>
            <person name="Kube M."/>
            <person name="Reinhardt R."/>
            <person name="Pringle T.H."/>
            <person name="Taylor J."/>
            <person name="Jones R.C."/>
            <person name="Nixon B."/>
            <person name="Dacheux J.L."/>
            <person name="Niwa H."/>
            <person name="Sekita Y."/>
            <person name="Huang X."/>
            <person name="Stark A."/>
            <person name="Kheradpour P."/>
            <person name="Kellis M."/>
            <person name="Flicek P."/>
            <person name="Chen Y."/>
            <person name="Webber C."/>
            <person name="Hardison R."/>
            <person name="Nelson J."/>
            <person name="Hallsworth-Pepin K."/>
            <person name="Delehaunty K."/>
            <person name="Markovic C."/>
            <person name="Minx P."/>
            <person name="Feng Y."/>
            <person name="Kremitzki C."/>
            <person name="Mitreva M."/>
            <person name="Glasscock J."/>
            <person name="Wylie T."/>
            <person name="Wohldmann P."/>
            <person name="Thiru P."/>
            <person name="Nhan M.N."/>
            <person name="Pohl C.S."/>
            <person name="Smith S.M."/>
            <person name="Hou S."/>
            <person name="Nefedov M."/>
            <person name="de Jong P.J."/>
            <person name="Renfree M.B."/>
            <person name="Mardis E.R."/>
            <person name="Wilson R.K."/>
        </authorList>
    </citation>
    <scope>NUCLEOTIDE SEQUENCE [LARGE SCALE GENOMIC DNA]</scope>
    <source>
        <strain evidence="9 10">Glennie</strain>
    </source>
</reference>
<dbReference type="Pfam" id="PF00042">
    <property type="entry name" value="Globin"/>
    <property type="match status" value="1"/>
</dbReference>
<dbReference type="InterPro" id="IPR053033">
    <property type="entry name" value="Androglobin-like"/>
</dbReference>
<dbReference type="Gene3D" id="1.10.490.10">
    <property type="entry name" value="Globins"/>
    <property type="match status" value="1"/>
</dbReference>
<feature type="domain" description="Globin" evidence="8">
    <location>
        <begin position="743"/>
        <end position="947"/>
    </location>
</feature>
<dbReference type="Bgee" id="ENSOANG00000048246">
    <property type="expression patterns" value="Expressed in testis and 6 other cell types or tissues"/>
</dbReference>
<keyword evidence="10" id="KW-1185">Reference proteome</keyword>
<dbReference type="SMART" id="SM00230">
    <property type="entry name" value="CysPc"/>
    <property type="match status" value="1"/>
</dbReference>
<dbReference type="OrthoDB" id="9374162at2759"/>
<dbReference type="GO" id="GO:0019825">
    <property type="term" value="F:oxygen binding"/>
    <property type="evidence" value="ECO:0007669"/>
    <property type="project" value="InterPro"/>
</dbReference>
<dbReference type="Pfam" id="PF22069">
    <property type="entry name" value="Androglobin_IV"/>
    <property type="match status" value="1"/>
</dbReference>
<dbReference type="InterPro" id="IPR054095">
    <property type="entry name" value="Androglobin_V"/>
</dbReference>
<dbReference type="InterPro" id="IPR057249">
    <property type="entry name" value="Globin_CP_ADGB"/>
</dbReference>
<dbReference type="Ensembl" id="ENSOANT00000062831.1">
    <property type="protein sequence ID" value="ENSOANP00000047608.1"/>
    <property type="gene ID" value="ENSOANG00000048246.1"/>
</dbReference>
<dbReference type="CTD" id="79747"/>
<dbReference type="Proteomes" id="UP000002279">
    <property type="component" value="Chromosome 2"/>
</dbReference>
<feature type="compositionally biased region" description="Basic residues" evidence="6">
    <location>
        <begin position="1"/>
        <end position="11"/>
    </location>
</feature>
<dbReference type="GO" id="GO:0097225">
    <property type="term" value="C:sperm midpiece"/>
    <property type="evidence" value="ECO:0000318"/>
    <property type="project" value="GO_Central"/>
</dbReference>
<dbReference type="PROSITE" id="PS52042">
    <property type="entry name" value="GLOBIN_CP_ADGB"/>
    <property type="match status" value="1"/>
</dbReference>
<reference evidence="9" key="2">
    <citation type="submission" date="2025-08" db="UniProtKB">
        <authorList>
            <consortium name="Ensembl"/>
        </authorList>
    </citation>
    <scope>IDENTIFICATION</scope>
    <source>
        <strain evidence="9">Glennie</strain>
    </source>
</reference>
<name>A0A6I8P3R3_ORNAN</name>
<dbReference type="PANTHER" id="PTHR46298">
    <property type="entry name" value="ANDROGLOBIN"/>
    <property type="match status" value="1"/>
</dbReference>
<feature type="compositionally biased region" description="Basic and acidic residues" evidence="6">
    <location>
        <begin position="1304"/>
        <end position="1331"/>
    </location>
</feature>
<dbReference type="InParanoid" id="A0A6I8P3R3"/>
<dbReference type="PROSITE" id="PS50203">
    <property type="entry name" value="CALPAIN_CAT"/>
    <property type="match status" value="1"/>
</dbReference>
<dbReference type="PROSITE" id="PS50096">
    <property type="entry name" value="IQ"/>
    <property type="match status" value="1"/>
</dbReference>
<dbReference type="SUPFAM" id="SSF54001">
    <property type="entry name" value="Cysteine proteinases"/>
    <property type="match status" value="1"/>
</dbReference>
<dbReference type="GeneTree" id="ENSGT00390000014904"/>
<dbReference type="CDD" id="cd22307">
    <property type="entry name" value="Adgb_C_mid-like"/>
    <property type="match status" value="1"/>
</dbReference>
<keyword evidence="4" id="KW-0408">Iron</keyword>
<evidence type="ECO:0000256" key="2">
    <source>
        <dbReference type="ARBA" id="ARBA00022617"/>
    </source>
</evidence>
<evidence type="ECO:0000256" key="4">
    <source>
        <dbReference type="ARBA" id="ARBA00023004"/>
    </source>
</evidence>
<feature type="region of interest" description="Disordered" evidence="6">
    <location>
        <begin position="1550"/>
        <end position="1574"/>
    </location>
</feature>
<dbReference type="InterPro" id="IPR009050">
    <property type="entry name" value="Globin-like_sf"/>
</dbReference>
<feature type="compositionally biased region" description="Polar residues" evidence="6">
    <location>
        <begin position="1284"/>
        <end position="1297"/>
    </location>
</feature>
<evidence type="ECO:0000313" key="10">
    <source>
        <dbReference type="Proteomes" id="UP000002279"/>
    </source>
</evidence>
<organism evidence="9 10">
    <name type="scientific">Ornithorhynchus anatinus</name>
    <name type="common">Duckbill platypus</name>
    <dbReference type="NCBI Taxonomy" id="9258"/>
    <lineage>
        <taxon>Eukaryota</taxon>
        <taxon>Metazoa</taxon>
        <taxon>Chordata</taxon>
        <taxon>Craniata</taxon>
        <taxon>Vertebrata</taxon>
        <taxon>Euteleostomi</taxon>
        <taxon>Mammalia</taxon>
        <taxon>Monotremata</taxon>
        <taxon>Ornithorhynchidae</taxon>
        <taxon>Ornithorhynchus</taxon>
    </lineage>
</organism>
<evidence type="ECO:0000259" key="7">
    <source>
        <dbReference type="PROSITE" id="PS50203"/>
    </source>
</evidence>
<feature type="domain" description="Calpain catalytic" evidence="7">
    <location>
        <begin position="93"/>
        <end position="288"/>
    </location>
</feature>
<reference evidence="9" key="3">
    <citation type="submission" date="2025-09" db="UniProtKB">
        <authorList>
            <consortium name="Ensembl"/>
        </authorList>
    </citation>
    <scope>IDENTIFICATION</scope>
    <source>
        <strain evidence="9">Glennie</strain>
    </source>
</reference>
<dbReference type="FunCoup" id="A0A6I8P3R3">
    <property type="interactions" value="4"/>
</dbReference>
<dbReference type="SUPFAM" id="SSF46458">
    <property type="entry name" value="Globin-like"/>
    <property type="match status" value="1"/>
</dbReference>
<comment type="similarity">
    <text evidence="1">Belongs to the globin family.</text>
</comment>
<dbReference type="InterPro" id="IPR000971">
    <property type="entry name" value="Globin"/>
</dbReference>
<dbReference type="GO" id="GO:0046872">
    <property type="term" value="F:metal ion binding"/>
    <property type="evidence" value="ECO:0007669"/>
    <property type="project" value="UniProtKB-KW"/>
</dbReference>
<evidence type="ECO:0000256" key="1">
    <source>
        <dbReference type="ARBA" id="ARBA00008705"/>
    </source>
</evidence>
<dbReference type="GO" id="GO:0097227">
    <property type="term" value="C:sperm annulus"/>
    <property type="evidence" value="ECO:0000318"/>
    <property type="project" value="GO_Central"/>
</dbReference>
<feature type="compositionally biased region" description="Polar residues" evidence="6">
    <location>
        <begin position="15"/>
        <end position="27"/>
    </location>
</feature>
<dbReference type="GO" id="GO:0006508">
    <property type="term" value="P:proteolysis"/>
    <property type="evidence" value="ECO:0007669"/>
    <property type="project" value="InterPro"/>
</dbReference>
<feature type="compositionally biased region" description="Basic residues" evidence="6">
    <location>
        <begin position="1564"/>
        <end position="1574"/>
    </location>
</feature>
<feature type="compositionally biased region" description="Basic and acidic residues" evidence="6">
    <location>
        <begin position="328"/>
        <end position="359"/>
    </location>
</feature>
<keyword evidence="2" id="KW-0349">Heme</keyword>
<dbReference type="Pfam" id="PF22068">
    <property type="entry name" value="Androglobin_II"/>
    <property type="match status" value="1"/>
</dbReference>
<dbReference type="OMA" id="DMYKEMR"/>
<feature type="region of interest" description="Disordered" evidence="6">
    <location>
        <begin position="1"/>
        <end position="36"/>
    </location>
</feature>
<evidence type="ECO:0000313" key="9">
    <source>
        <dbReference type="Ensembl" id="ENSOANP00000047608.1"/>
    </source>
</evidence>
<feature type="region of interest" description="Disordered" evidence="6">
    <location>
        <begin position="1282"/>
        <end position="1331"/>
    </location>
</feature>
<proteinExistence type="inferred from homology"/>
<dbReference type="InterPro" id="IPR038765">
    <property type="entry name" value="Papain-like_cys_pep_sf"/>
</dbReference>
<evidence type="ECO:0000256" key="5">
    <source>
        <dbReference type="PROSITE-ProRule" id="PRU00239"/>
    </source>
</evidence>
<dbReference type="RefSeq" id="XP_028914553.1">
    <property type="nucleotide sequence ID" value="XM_029058720.2"/>
</dbReference>
<gene>
    <name evidence="9" type="primary">ADGB</name>
</gene>
<dbReference type="InterPro" id="IPR054094">
    <property type="entry name" value="Androglobin_IV"/>
</dbReference>
<sequence length="1574" mass="179295">MSSKQTKKKEVHRINSAQNKETFSMGNIQGGLGESRKGKFPIWPEWNEADINAEKWDGGKGIKEKEKAGKSPIIHFFDDPEGKIELPPSLKVFSWKRPQEFLTKVPVVVKNENRFNLFSANEHLICSELMRWIISELCAVWKIYNGNILNSEFKGNGADLPPLFWKPWEHIYALCKAVKGHMPLFNAYGKYVVKLYWMGCWRKITVDDTLPFDEEDNLLLPATTCEIELWPMILTKAIIKLANTDIHVAGKREVTEFTVLHAFTGWLPEVIPLRQGYLDKVWNFLREKLPEFKLPEDITSENKMTVPDAKAKDAKLEVKSENVLMNKAPEKMDKSGKEKLDTKELGKKKSKDGEKEKYKLSIHGSRPSSDVQYSLQSISECSSSLPGLQLPHMLQTVVYAVYIPLHLFEKIFKLGQMADSAEKLREYGLSHIFSHPVLVTRTRSCPITAPPKPQPVPPWKLIRPKKETLVTDEAQVQIIKKPDQFVEISSPFLNFRIHSIPIPSKTCVEKSVIKKGLLPRSGLPSVTESDESIMDNLIDPNQTGRVLSGQNGSQAYLTPQDGLTKEEFTENINNDLLQLSETTDFYLQPGPIKEKSQEEIELENIPVSKEIWLDFEDFCTCFQNLYVFHKPNSYCYSFQKADFKSTDDRVFYYLYVDSLKPIEILVSFSALVRWGEAGASSKENSGLAAGMLTAKKFSWKSLAPGDLVLKIHTNATKASIIHLPIGRHALLFTASASVGHHIHLCSMAPFAFGEEDSIMPHFEKESHQFIEQATVILKAVGSVITNFHKNRKLSEMLKNLELTHCPTHLQNKELTAQHYKIFNICLWHLMKKVFGNKAPPNFKFAFRTLTLDLNATETTFEDDASLEWADTKYFSTWNDKISSLEEKAAVKLQACWRGSYIRKLMRARKPDTKENASVSDTLQKLWFLMDLNLEVHAVSLLRMMFKTNCKSFEQYPCYQDEITKTVFADYTGTYPDQAPNSWFVVFRETFHVAHSMLVVPKVYTTLPACMLHVVNNDTMEEIPRVFQKVVPHVYTRNKKGYTFMAEAHTGDLHVAAGKWKLRLIGSYSPLPHLSRETVNNSYSIKEIKDYYIPNEKQILFRYSVKVAAANAATVQVYTSKPDVFIKLQVLVNEEEVASTVGKGHAVIPMFNFRSNEKILSCQSSRQQFVGHSNLKKEQDSLSMKKKTAGAQRTNKMVSRPGSVVESHTNLEEDSVLLPTLDENGAVQPLIYKYIIQTLVLNNSWPLTESQLTFVQALKDLDKSEMRVPAEKHEESVISGIVDFPSSTEGTKSAVSSKTTRKTKDKASEKVDKEKTVKEKAVSRPDSQIHQRDPNKAHWILRLVNEQNEADTLEVKKDTERADEIRAMKQAWESAEPGRSVKAQQARRQFINFCSKEVAAESTVEPQSLGTTTGLRERVSSTGIALKPPTPTAIDTHRKEWKPLDLTPYIRQTTSKPILRTESLIQQQALQKAAEIRQFRQYRDKVLEQREYEQAARSELKEKVLEMYEDLQESLDEARARVFTARESYRSKLLEAELKKQEVLAAEEAALQAEQERKSPDAQRKKQGKGSGKKK</sequence>
<feature type="compositionally biased region" description="Basic and acidic residues" evidence="6">
    <location>
        <begin position="1553"/>
        <end position="1563"/>
    </location>
</feature>
<dbReference type="KEGG" id="oaa:103169532"/>